<dbReference type="PANTHER" id="PTHR30193:SF41">
    <property type="entry name" value="DIACETYLCHITOBIOSE UPTAKE SYSTEM PERMEASE PROTEIN NGCF"/>
    <property type="match status" value="1"/>
</dbReference>
<evidence type="ECO:0000313" key="9">
    <source>
        <dbReference type="EMBL" id="MBG6091081.1"/>
    </source>
</evidence>
<feature type="transmembrane region" description="Helical" evidence="7">
    <location>
        <begin position="107"/>
        <end position="130"/>
    </location>
</feature>
<reference evidence="9" key="1">
    <citation type="submission" date="2020-11" db="EMBL/GenBank/DDBJ databases">
        <title>Sequencing the genomes of 1000 actinobacteria strains.</title>
        <authorList>
            <person name="Klenk H.-P."/>
        </authorList>
    </citation>
    <scope>NUCLEOTIDE SEQUENCE</scope>
    <source>
        <strain evidence="9">DSM 43175</strain>
    </source>
</reference>
<comment type="subcellular location">
    <subcellularLocation>
        <location evidence="1 7">Cell membrane</location>
        <topology evidence="1 7">Multi-pass membrane protein</topology>
    </subcellularLocation>
</comment>
<accession>A0A931DNX5</accession>
<keyword evidence="10" id="KW-1185">Reference proteome</keyword>
<gene>
    <name evidence="9" type="ORF">IW256_005194</name>
</gene>
<dbReference type="SUPFAM" id="SSF161098">
    <property type="entry name" value="MetI-like"/>
    <property type="match status" value="1"/>
</dbReference>
<dbReference type="Proteomes" id="UP000614047">
    <property type="component" value="Unassembled WGS sequence"/>
</dbReference>
<protein>
    <submittedName>
        <fullName evidence="9">Raffinose/stachyose/melibiose transport system permease protein</fullName>
    </submittedName>
</protein>
<dbReference type="Gene3D" id="1.10.3720.10">
    <property type="entry name" value="MetI-like"/>
    <property type="match status" value="1"/>
</dbReference>
<organism evidence="9 10">
    <name type="scientific">Actinomadura viridis</name>
    <dbReference type="NCBI Taxonomy" id="58110"/>
    <lineage>
        <taxon>Bacteria</taxon>
        <taxon>Bacillati</taxon>
        <taxon>Actinomycetota</taxon>
        <taxon>Actinomycetes</taxon>
        <taxon>Streptosporangiales</taxon>
        <taxon>Thermomonosporaceae</taxon>
        <taxon>Actinomadura</taxon>
    </lineage>
</organism>
<feature type="transmembrane region" description="Helical" evidence="7">
    <location>
        <begin position="266"/>
        <end position="290"/>
    </location>
</feature>
<evidence type="ECO:0000256" key="5">
    <source>
        <dbReference type="ARBA" id="ARBA00022989"/>
    </source>
</evidence>
<evidence type="ECO:0000256" key="6">
    <source>
        <dbReference type="ARBA" id="ARBA00023136"/>
    </source>
</evidence>
<proteinExistence type="inferred from homology"/>
<feature type="domain" description="ABC transmembrane type-1" evidence="8">
    <location>
        <begin position="67"/>
        <end position="287"/>
    </location>
</feature>
<dbReference type="InterPro" id="IPR035906">
    <property type="entry name" value="MetI-like_sf"/>
</dbReference>
<evidence type="ECO:0000256" key="2">
    <source>
        <dbReference type="ARBA" id="ARBA00022448"/>
    </source>
</evidence>
<feature type="transmembrane region" description="Helical" evidence="7">
    <location>
        <begin position="12"/>
        <end position="31"/>
    </location>
</feature>
<dbReference type="InterPro" id="IPR051393">
    <property type="entry name" value="ABC_transporter_permease"/>
</dbReference>
<dbReference type="AlphaFoldDB" id="A0A931DNX5"/>
<evidence type="ECO:0000256" key="7">
    <source>
        <dbReference type="RuleBase" id="RU363032"/>
    </source>
</evidence>
<keyword evidence="4 7" id="KW-0812">Transmembrane</keyword>
<evidence type="ECO:0000313" key="10">
    <source>
        <dbReference type="Proteomes" id="UP000614047"/>
    </source>
</evidence>
<dbReference type="PANTHER" id="PTHR30193">
    <property type="entry name" value="ABC TRANSPORTER PERMEASE PROTEIN"/>
    <property type="match status" value="1"/>
</dbReference>
<name>A0A931DNX5_9ACTN</name>
<keyword evidence="3" id="KW-1003">Cell membrane</keyword>
<evidence type="ECO:0000256" key="3">
    <source>
        <dbReference type="ARBA" id="ARBA00022475"/>
    </source>
</evidence>
<dbReference type="EMBL" id="JADOUA010000001">
    <property type="protein sequence ID" value="MBG6091081.1"/>
    <property type="molecule type" value="Genomic_DNA"/>
</dbReference>
<keyword evidence="2 7" id="KW-0813">Transport</keyword>
<keyword evidence="6 7" id="KW-0472">Membrane</keyword>
<evidence type="ECO:0000259" key="8">
    <source>
        <dbReference type="PROSITE" id="PS50928"/>
    </source>
</evidence>
<sequence>MSKRGERLGYLPYLVPGALLFTAVIGVPFLMNLGTSFTEWSGVGTPEWTGLANYKELAGDGEFWASFRHNGLVIVGMALVPTAIGLVLAALLTDLIGRNFGPRVASVLRACVYLPQVLPMVVAGVVWTWLLNPDSGAVNAVLRAAGLDALAHNWLGDPATALWSVMVVMVWVQIGFPLVVFMSGLQRIDPSLYEAAEIDGASWGRRFRHITVPQIRPEIFVVLLWTTIASLKVFAPIYVLTKGGPGGATNVPSYYSYLNFFDKTDVGYGSAISTVLTLIIVALTVVFLRLQGQSSEGER</sequence>
<feature type="transmembrane region" description="Helical" evidence="7">
    <location>
        <begin position="219"/>
        <end position="240"/>
    </location>
</feature>
<feature type="transmembrane region" description="Helical" evidence="7">
    <location>
        <begin position="72"/>
        <end position="95"/>
    </location>
</feature>
<comment type="similarity">
    <text evidence="7">Belongs to the binding-protein-dependent transport system permease family.</text>
</comment>
<feature type="transmembrane region" description="Helical" evidence="7">
    <location>
        <begin position="161"/>
        <end position="181"/>
    </location>
</feature>
<evidence type="ECO:0000256" key="1">
    <source>
        <dbReference type="ARBA" id="ARBA00004651"/>
    </source>
</evidence>
<evidence type="ECO:0000256" key="4">
    <source>
        <dbReference type="ARBA" id="ARBA00022692"/>
    </source>
</evidence>
<dbReference type="GO" id="GO:0055085">
    <property type="term" value="P:transmembrane transport"/>
    <property type="evidence" value="ECO:0007669"/>
    <property type="project" value="InterPro"/>
</dbReference>
<dbReference type="PROSITE" id="PS50928">
    <property type="entry name" value="ABC_TM1"/>
    <property type="match status" value="1"/>
</dbReference>
<dbReference type="CDD" id="cd06261">
    <property type="entry name" value="TM_PBP2"/>
    <property type="match status" value="1"/>
</dbReference>
<dbReference type="Pfam" id="PF00528">
    <property type="entry name" value="BPD_transp_1"/>
    <property type="match status" value="1"/>
</dbReference>
<keyword evidence="5 7" id="KW-1133">Transmembrane helix</keyword>
<dbReference type="GO" id="GO:0005886">
    <property type="term" value="C:plasma membrane"/>
    <property type="evidence" value="ECO:0007669"/>
    <property type="project" value="UniProtKB-SubCell"/>
</dbReference>
<dbReference type="InterPro" id="IPR000515">
    <property type="entry name" value="MetI-like"/>
</dbReference>
<dbReference type="RefSeq" id="WP_307829082.1">
    <property type="nucleotide sequence ID" value="NZ_BAABES010000001.1"/>
</dbReference>
<comment type="caution">
    <text evidence="9">The sequence shown here is derived from an EMBL/GenBank/DDBJ whole genome shotgun (WGS) entry which is preliminary data.</text>
</comment>